<feature type="region of interest" description="Disordered" evidence="1">
    <location>
        <begin position="70"/>
        <end position="167"/>
    </location>
</feature>
<evidence type="ECO:0000256" key="1">
    <source>
        <dbReference type="SAM" id="MobiDB-lite"/>
    </source>
</evidence>
<feature type="compositionally biased region" description="Polar residues" evidence="1">
    <location>
        <begin position="80"/>
        <end position="89"/>
    </location>
</feature>
<feature type="compositionally biased region" description="Basic and acidic residues" evidence="1">
    <location>
        <begin position="95"/>
        <end position="109"/>
    </location>
</feature>
<gene>
    <name evidence="2" type="ORF">Tci_011583</name>
</gene>
<feature type="compositionally biased region" description="Basic residues" evidence="1">
    <location>
        <begin position="21"/>
        <end position="50"/>
    </location>
</feature>
<proteinExistence type="predicted"/>
<reference evidence="2" key="1">
    <citation type="journal article" date="2019" name="Sci. Rep.">
        <title>Draft genome of Tanacetum cinerariifolium, the natural source of mosquito coil.</title>
        <authorList>
            <person name="Yamashiro T."/>
            <person name="Shiraishi A."/>
            <person name="Satake H."/>
            <person name="Nakayama K."/>
        </authorList>
    </citation>
    <scope>NUCLEOTIDE SEQUENCE</scope>
</reference>
<feature type="compositionally biased region" description="Basic and acidic residues" evidence="1">
    <location>
        <begin position="435"/>
        <end position="454"/>
    </location>
</feature>
<feature type="compositionally biased region" description="Acidic residues" evidence="1">
    <location>
        <begin position="151"/>
        <end position="167"/>
    </location>
</feature>
<sequence>MHDSPAYKTYLAFTTGAATPKKARKWKKPTSPAKKKTLVAKKAPAKAKRNKGIDLLSGAALLEEVQMKKAIKRSKHETQLHQAGGSSDGASLEAKVPDEQKGKSIDTHKGTSLKAGVPDVSKADSSESEYESWGASDDDDDGDQQGGDERTESDDDNNDETCDVDDEEYDRINKKMYDDMNVELKDVEPADEEKCDEEMTDAEKGKCCEKNYSSVRRHVTDPVNVYPERSITKLMFKGAVILDVEVTIPRNVDHNSAIRAAIKFKVQIVVRECLGTNLEDSLRKVIQKQTADFVREHTVPVASVTDVLKQQQQPQKSTTYIRKIKLEQAGKQQEIKYTTTSSDKAALKEFDQKRTLFETMTKTKSFNKNAKHMALYHALMESILEDEDAMDKGLKRRKKNKEIKPSKKEKLTDTSKGTTKSQKKTTCNSAQTEKTVFESRDTQVPHNLGEDTSKSNEIPSVKADPKDLFKKPKRPLTTDPEWNTGKTVDDGTTHNWLSDLAKAEKPSKTFNELMSTLINFTAFSMNRLHINDLTKADLVGPVYNLLKGTCKSYVELK</sequence>
<feature type="compositionally biased region" description="Acidic residues" evidence="1">
    <location>
        <begin position="126"/>
        <end position="143"/>
    </location>
</feature>
<protein>
    <submittedName>
        <fullName evidence="2">Uncharacterized protein</fullName>
    </submittedName>
</protein>
<feature type="compositionally biased region" description="Basic and acidic residues" evidence="1">
    <location>
        <begin position="402"/>
        <end position="413"/>
    </location>
</feature>
<dbReference type="EMBL" id="BKCJ010001195">
    <property type="protein sequence ID" value="GEU39605.1"/>
    <property type="molecule type" value="Genomic_DNA"/>
</dbReference>
<feature type="region of interest" description="Disordered" evidence="1">
    <location>
        <begin position="395"/>
        <end position="490"/>
    </location>
</feature>
<evidence type="ECO:0000313" key="2">
    <source>
        <dbReference type="EMBL" id="GEU39605.1"/>
    </source>
</evidence>
<comment type="caution">
    <text evidence="2">The sequence shown here is derived from an EMBL/GenBank/DDBJ whole genome shotgun (WGS) entry which is preliminary data.</text>
</comment>
<feature type="region of interest" description="Disordered" evidence="1">
    <location>
        <begin position="18"/>
        <end position="54"/>
    </location>
</feature>
<feature type="compositionally biased region" description="Low complexity" evidence="1">
    <location>
        <begin position="414"/>
        <end position="426"/>
    </location>
</feature>
<name>A0A6L2JUS4_TANCI</name>
<accession>A0A6L2JUS4</accession>
<dbReference type="AlphaFoldDB" id="A0A6L2JUS4"/>
<organism evidence="2">
    <name type="scientific">Tanacetum cinerariifolium</name>
    <name type="common">Dalmatian daisy</name>
    <name type="synonym">Chrysanthemum cinerariifolium</name>
    <dbReference type="NCBI Taxonomy" id="118510"/>
    <lineage>
        <taxon>Eukaryota</taxon>
        <taxon>Viridiplantae</taxon>
        <taxon>Streptophyta</taxon>
        <taxon>Embryophyta</taxon>
        <taxon>Tracheophyta</taxon>
        <taxon>Spermatophyta</taxon>
        <taxon>Magnoliopsida</taxon>
        <taxon>eudicotyledons</taxon>
        <taxon>Gunneridae</taxon>
        <taxon>Pentapetalae</taxon>
        <taxon>asterids</taxon>
        <taxon>campanulids</taxon>
        <taxon>Asterales</taxon>
        <taxon>Asteraceae</taxon>
        <taxon>Asteroideae</taxon>
        <taxon>Anthemideae</taxon>
        <taxon>Anthemidinae</taxon>
        <taxon>Tanacetum</taxon>
    </lineage>
</organism>